<dbReference type="Proteomes" id="UP000632063">
    <property type="component" value="Unassembled WGS sequence"/>
</dbReference>
<dbReference type="Pfam" id="PF00465">
    <property type="entry name" value="Fe-ADH"/>
    <property type="match status" value="1"/>
</dbReference>
<accession>A0ABR9CSS1</accession>
<comment type="similarity">
    <text evidence="1">Belongs to the iron-containing alcohol dehydrogenase family.</text>
</comment>
<dbReference type="SUPFAM" id="SSF56796">
    <property type="entry name" value="Dehydroquinate synthase-like"/>
    <property type="match status" value="1"/>
</dbReference>
<protein>
    <submittedName>
        <fullName evidence="6">Maleylacetate reductase</fullName>
    </submittedName>
</protein>
<evidence type="ECO:0000256" key="1">
    <source>
        <dbReference type="ARBA" id="ARBA00007358"/>
    </source>
</evidence>
<evidence type="ECO:0000256" key="2">
    <source>
        <dbReference type="ARBA" id="ARBA00023002"/>
    </source>
</evidence>
<feature type="domain" description="Fe-containing alcohol dehydrogenase-like C-terminal" evidence="5">
    <location>
        <begin position="162"/>
        <end position="339"/>
    </location>
</feature>
<dbReference type="InterPro" id="IPR001670">
    <property type="entry name" value="ADH_Fe/GldA"/>
</dbReference>
<dbReference type="PANTHER" id="PTHR11496">
    <property type="entry name" value="ALCOHOL DEHYDROGENASE"/>
    <property type="match status" value="1"/>
</dbReference>
<proteinExistence type="inferred from homology"/>
<dbReference type="PANTHER" id="PTHR11496:SF102">
    <property type="entry name" value="ALCOHOL DEHYDROGENASE 4"/>
    <property type="match status" value="1"/>
</dbReference>
<reference evidence="7" key="1">
    <citation type="submission" date="2020-09" db="EMBL/GenBank/DDBJ databases">
        <title>The genome sequence of strain Labrenzia suaedae 4C16A.</title>
        <authorList>
            <person name="Liu Y."/>
        </authorList>
    </citation>
    <scope>NUCLEOTIDE SEQUENCE [LARGE SCALE GENOMIC DNA]</scope>
    <source>
        <strain evidence="7">4C16A</strain>
    </source>
</reference>
<dbReference type="Gene3D" id="3.40.50.1970">
    <property type="match status" value="1"/>
</dbReference>
<dbReference type="InterPro" id="IPR056798">
    <property type="entry name" value="ADH_Fe_C"/>
</dbReference>
<dbReference type="EMBL" id="JACYXI010000014">
    <property type="protein sequence ID" value="MBD8893649.1"/>
    <property type="molecule type" value="Genomic_DNA"/>
</dbReference>
<keyword evidence="7" id="KW-1185">Reference proteome</keyword>
<dbReference type="Pfam" id="PF25137">
    <property type="entry name" value="ADH_Fe_C"/>
    <property type="match status" value="1"/>
</dbReference>
<sequence length="346" mass="36091">MKPFTYQTMQARVRFDVDAATAVCEEVKDRRTLVLSTPFQASDAQALAKGLGARCAGLFTEAAMHTPVDVTERAVALFDELSADCVVAFGGGSATGLGKAIAYRRDCLQIAIPTTYAGSEVTPILGQTENGLKTTLRDARVLPDVVLYDPSLTLGLTVSMSVTSGLNAMAHAFEALYARDSNPVASHMALEGIKALQSALPVIAGNPQHREARTQALYGAWLCGTVLGSVGMSLHHKLAHALGGSFNLPHAETHAILLPHTMAYNAGAAELAEAAALFGGDLGSGLYGFAASLDAPLALGGYGFEKADIARAAKLATANPYWNPRPVTEQDIAILLSRAQSGAAPA</sequence>
<evidence type="ECO:0000259" key="4">
    <source>
        <dbReference type="Pfam" id="PF00465"/>
    </source>
</evidence>
<evidence type="ECO:0000313" key="6">
    <source>
        <dbReference type="EMBL" id="MBD8893649.1"/>
    </source>
</evidence>
<keyword evidence="3" id="KW-0520">NAD</keyword>
<feature type="domain" description="Alcohol dehydrogenase iron-type/glycerol dehydrogenase GldA" evidence="4">
    <location>
        <begin position="12"/>
        <end position="150"/>
    </location>
</feature>
<dbReference type="CDD" id="cd08177">
    <property type="entry name" value="MAR"/>
    <property type="match status" value="1"/>
</dbReference>
<dbReference type="InterPro" id="IPR034786">
    <property type="entry name" value="MAR"/>
</dbReference>
<reference evidence="6 7" key="2">
    <citation type="journal article" date="2021" name="Int. J. Syst. Evol. Microbiol.">
        <title>Roseibium litorale sp. nov., isolated from a tidal flat sediment and proposal for the reclassification of Labrenzia polysiphoniae as Roseibium polysiphoniae comb. nov.</title>
        <authorList>
            <person name="Liu Y."/>
            <person name="Pei T."/>
            <person name="Du J."/>
            <person name="Chao M."/>
            <person name="Deng M.R."/>
            <person name="Zhu H."/>
        </authorList>
    </citation>
    <scope>NUCLEOTIDE SEQUENCE [LARGE SCALE GENOMIC DNA]</scope>
    <source>
        <strain evidence="6 7">4C16A</strain>
    </source>
</reference>
<evidence type="ECO:0000256" key="3">
    <source>
        <dbReference type="ARBA" id="ARBA00023027"/>
    </source>
</evidence>
<evidence type="ECO:0000313" key="7">
    <source>
        <dbReference type="Proteomes" id="UP000632063"/>
    </source>
</evidence>
<organism evidence="6 7">
    <name type="scientific">Roseibium litorale</name>
    <dbReference type="NCBI Taxonomy" id="2803841"/>
    <lineage>
        <taxon>Bacteria</taxon>
        <taxon>Pseudomonadati</taxon>
        <taxon>Pseudomonadota</taxon>
        <taxon>Alphaproteobacteria</taxon>
        <taxon>Hyphomicrobiales</taxon>
        <taxon>Stappiaceae</taxon>
        <taxon>Roseibium</taxon>
    </lineage>
</organism>
<dbReference type="RefSeq" id="WP_192149847.1">
    <property type="nucleotide sequence ID" value="NZ_JACYXI010000014.1"/>
</dbReference>
<evidence type="ECO:0000259" key="5">
    <source>
        <dbReference type="Pfam" id="PF25137"/>
    </source>
</evidence>
<gene>
    <name evidence="6" type="ORF">IG616_19045</name>
</gene>
<dbReference type="Gene3D" id="1.20.1090.10">
    <property type="entry name" value="Dehydroquinate synthase-like - alpha domain"/>
    <property type="match status" value="1"/>
</dbReference>
<name>A0ABR9CSS1_9HYPH</name>
<comment type="caution">
    <text evidence="6">The sequence shown here is derived from an EMBL/GenBank/DDBJ whole genome shotgun (WGS) entry which is preliminary data.</text>
</comment>
<keyword evidence="2" id="KW-0560">Oxidoreductase</keyword>
<dbReference type="InterPro" id="IPR039697">
    <property type="entry name" value="Alcohol_dehydrogenase_Fe"/>
</dbReference>